<dbReference type="InterPro" id="IPR017900">
    <property type="entry name" value="4Fe4S_Fe_S_CS"/>
</dbReference>
<dbReference type="InterPro" id="IPR016164">
    <property type="entry name" value="FAD-linked_Oxase-like_C"/>
</dbReference>
<dbReference type="Gene3D" id="3.30.70.2190">
    <property type="match status" value="1"/>
</dbReference>
<dbReference type="Pfam" id="PF13183">
    <property type="entry name" value="Fer4_8"/>
    <property type="match status" value="1"/>
</dbReference>
<protein>
    <recommendedName>
        <fullName evidence="10">D-lactate dehydrogenase (cytochrome)</fullName>
        <ecNumber evidence="10">1.1.2.4</ecNumber>
    </recommendedName>
</protein>
<keyword evidence="6" id="KW-0809">Transit peptide</keyword>
<dbReference type="Proteomes" id="UP001597094">
    <property type="component" value="Unassembled WGS sequence"/>
</dbReference>
<evidence type="ECO:0000256" key="3">
    <source>
        <dbReference type="ARBA" id="ARBA00022630"/>
    </source>
</evidence>
<dbReference type="Gene3D" id="3.30.465.10">
    <property type="match status" value="1"/>
</dbReference>
<dbReference type="EC" id="1.1.2.4" evidence="10"/>
<evidence type="ECO:0000256" key="10">
    <source>
        <dbReference type="ARBA" id="ARBA00038897"/>
    </source>
</evidence>
<dbReference type="InterPro" id="IPR017896">
    <property type="entry name" value="4Fe4S_Fe-S-bd"/>
</dbReference>
<dbReference type="EMBL" id="JBHTLD010000006">
    <property type="protein sequence ID" value="MFD1184857.1"/>
    <property type="molecule type" value="Genomic_DNA"/>
</dbReference>
<accession>A0ABW3SLR4</accession>
<name>A0ABW3SLR4_9BACT</name>
<comment type="caution">
    <text evidence="13">The sequence shown here is derived from an EMBL/GenBank/DDBJ whole genome shotgun (WGS) entry which is preliminary data.</text>
</comment>
<evidence type="ECO:0000313" key="14">
    <source>
        <dbReference type="Proteomes" id="UP001597094"/>
    </source>
</evidence>
<evidence type="ECO:0000259" key="11">
    <source>
        <dbReference type="PROSITE" id="PS51379"/>
    </source>
</evidence>
<proteinExistence type="inferred from homology"/>
<dbReference type="PROSITE" id="PS00198">
    <property type="entry name" value="4FE4S_FER_1"/>
    <property type="match status" value="1"/>
</dbReference>
<feature type="domain" description="FAD-binding PCMH-type" evidence="12">
    <location>
        <begin position="33"/>
        <end position="261"/>
    </location>
</feature>
<feature type="domain" description="4Fe-4S ferredoxin-type" evidence="11">
    <location>
        <begin position="527"/>
        <end position="556"/>
    </location>
</feature>
<keyword evidence="9" id="KW-0411">Iron-sulfur</keyword>
<dbReference type="InterPro" id="IPR006094">
    <property type="entry name" value="Oxid_FAD_bind_N"/>
</dbReference>
<evidence type="ECO:0000256" key="7">
    <source>
        <dbReference type="ARBA" id="ARBA00023002"/>
    </source>
</evidence>
<reference evidence="14" key="1">
    <citation type="journal article" date="2019" name="Int. J. Syst. Evol. Microbiol.">
        <title>The Global Catalogue of Microorganisms (GCM) 10K type strain sequencing project: providing services to taxonomists for standard genome sequencing and annotation.</title>
        <authorList>
            <consortium name="The Broad Institute Genomics Platform"/>
            <consortium name="The Broad Institute Genome Sequencing Center for Infectious Disease"/>
            <person name="Wu L."/>
            <person name="Ma J."/>
        </authorList>
    </citation>
    <scope>NUCLEOTIDE SEQUENCE [LARGE SCALE GENOMIC DNA]</scope>
    <source>
        <strain evidence="14">JCM 31319</strain>
    </source>
</reference>
<dbReference type="SUPFAM" id="SSF46548">
    <property type="entry name" value="alpha-helical ferredoxin"/>
    <property type="match status" value="1"/>
</dbReference>
<dbReference type="PROSITE" id="PS51387">
    <property type="entry name" value="FAD_PCMH"/>
    <property type="match status" value="1"/>
</dbReference>
<keyword evidence="7" id="KW-0560">Oxidoreductase</keyword>
<evidence type="ECO:0000256" key="8">
    <source>
        <dbReference type="ARBA" id="ARBA00023004"/>
    </source>
</evidence>
<organism evidence="13 14">
    <name type="scientific">Pontibacter rugosus</name>
    <dbReference type="NCBI Taxonomy" id="1745966"/>
    <lineage>
        <taxon>Bacteria</taxon>
        <taxon>Pseudomonadati</taxon>
        <taxon>Bacteroidota</taxon>
        <taxon>Cytophagia</taxon>
        <taxon>Cytophagales</taxon>
        <taxon>Hymenobacteraceae</taxon>
        <taxon>Pontibacter</taxon>
    </lineage>
</organism>
<comment type="similarity">
    <text evidence="2">Belongs to the FAD-binding oxidoreductase/transferase type 4 family.</text>
</comment>
<evidence type="ECO:0000256" key="1">
    <source>
        <dbReference type="ARBA" id="ARBA00001974"/>
    </source>
</evidence>
<keyword evidence="4" id="KW-0479">Metal-binding</keyword>
<dbReference type="InterPro" id="IPR016167">
    <property type="entry name" value="FAD-bd_PCMH_sub1"/>
</dbReference>
<sequence>MEIEKLLETVLPKARIRARLIDVVSWASDAGFYYLRPKAVVQPVSEEEVKGLFAFSHQHKVPLTFRTAGTSLSGQSITDGILVDLSQFWNKVTVENEGELVRVQPGVIGAIVNAFLRKYKRKIGPDPASINSAMMGGILSNNASGMCCGVSKNSYHTTRYIRFVLPNGKSYTTEAEADYARFREECPAIYLKLEEMRAQVQQQPALHDIIRHKYKTKNTVGYSVNAFIDYEHPLDILAHLLIGAEGTLGFIAEAVLQTVLDYPAKSTALLYFPDMYAACQAIVPLTEAGAEAVELMDRASLRSIEHMEGVPALIKTLPGAAAALLVEFQGNNQEELQEKVNGFLSLSPQLALLSPPAFTADPAEQAFLWKVRKGMFPAVGAVRASGTTVILEDVAFPVERLGDAILDLQALFQRHKYDNAIIFGHAKDGNIHFVVTQAFDTPSEIERYNRFLQEVVALVVKKYNGALKAEHGTGRNMAPFVETEWGSEIYAIMKSLKETIDPENLLNPGVIINHDKNAHIQYLKDLPKVEEEVDKCMECGFCEHKCPSRNITLTPRRRIVVRRELLKLKRQGNKKQHKKLLQQYQYDGLDTCAVDGLCATACPVDINTGDLVKRLRRESHSDLANEVALLVASNFKLATSVAKAGLKAGVGVNSLLGANTLVNLTKGAKAIVPALPLWSNQLAAAPGFAAQAEKASSTKEKAAVVYFPTCISRTMGDAAGGKKSTIETFISLSGKAGIDFLIPQDAQGSCCGQIFSSKGYSKAFAHTANETIQKVWQWTDEGRLPLVLDVTSCTYTLQGCRPVLTPENKTKLDKLKIIDSIDYIMDFVLPHAQVVRRKERVVLHPVCSLQKMGLEAKFVSIAKQLAQEVTVPLHSGCCGMAGDRGFLVPELTKSATMPEANEVKQQEYDGYYSSAKTCEMAMSEAVGRNYESIMYLLDECIGQRSNTATQNAAVAGGAPAAL</sequence>
<evidence type="ECO:0000256" key="5">
    <source>
        <dbReference type="ARBA" id="ARBA00022827"/>
    </source>
</evidence>
<dbReference type="Gene3D" id="1.10.1060.10">
    <property type="entry name" value="Alpha-helical ferredoxin"/>
    <property type="match status" value="1"/>
</dbReference>
<dbReference type="Pfam" id="PF02754">
    <property type="entry name" value="CCG"/>
    <property type="match status" value="2"/>
</dbReference>
<dbReference type="SUPFAM" id="SSF56176">
    <property type="entry name" value="FAD-binding/transporter-associated domain-like"/>
    <property type="match status" value="1"/>
</dbReference>
<dbReference type="PANTHER" id="PTHR11748">
    <property type="entry name" value="D-LACTATE DEHYDROGENASE"/>
    <property type="match status" value="1"/>
</dbReference>
<evidence type="ECO:0000256" key="9">
    <source>
        <dbReference type="ARBA" id="ARBA00023014"/>
    </source>
</evidence>
<dbReference type="InterPro" id="IPR016171">
    <property type="entry name" value="Vanillyl_alc_oxidase_C-sub2"/>
</dbReference>
<evidence type="ECO:0000259" key="12">
    <source>
        <dbReference type="PROSITE" id="PS51387"/>
    </source>
</evidence>
<dbReference type="Pfam" id="PF01565">
    <property type="entry name" value="FAD_binding_4"/>
    <property type="match status" value="1"/>
</dbReference>
<dbReference type="PANTHER" id="PTHR11748:SF111">
    <property type="entry name" value="D-LACTATE DEHYDROGENASE, MITOCHONDRIAL-RELATED"/>
    <property type="match status" value="1"/>
</dbReference>
<dbReference type="InterPro" id="IPR016166">
    <property type="entry name" value="FAD-bd_PCMH"/>
</dbReference>
<keyword evidence="8" id="KW-0408">Iron</keyword>
<gene>
    <name evidence="13" type="ORF">ACFQ2O_01475</name>
</gene>
<dbReference type="Gene3D" id="3.30.43.10">
    <property type="entry name" value="Uridine Diphospho-n-acetylenolpyruvylglucosamine Reductase, domain 2"/>
    <property type="match status" value="1"/>
</dbReference>
<dbReference type="PROSITE" id="PS51379">
    <property type="entry name" value="4FE4S_FER_2"/>
    <property type="match status" value="1"/>
</dbReference>
<dbReference type="InterPro" id="IPR036318">
    <property type="entry name" value="FAD-bd_PCMH-like_sf"/>
</dbReference>
<keyword evidence="14" id="KW-1185">Reference proteome</keyword>
<dbReference type="InterPro" id="IPR016169">
    <property type="entry name" value="FAD-bd_PCMH_sub2"/>
</dbReference>
<dbReference type="InterPro" id="IPR004113">
    <property type="entry name" value="FAD-bd_oxidored_4_C"/>
</dbReference>
<dbReference type="Pfam" id="PF02913">
    <property type="entry name" value="FAD-oxidase_C"/>
    <property type="match status" value="1"/>
</dbReference>
<comment type="cofactor">
    <cofactor evidence="1">
        <name>FAD</name>
        <dbReference type="ChEBI" id="CHEBI:57692"/>
    </cofactor>
</comment>
<keyword evidence="5" id="KW-0274">FAD</keyword>
<evidence type="ECO:0000256" key="6">
    <source>
        <dbReference type="ARBA" id="ARBA00022946"/>
    </source>
</evidence>
<dbReference type="Gene3D" id="3.30.70.2740">
    <property type="match status" value="1"/>
</dbReference>
<evidence type="ECO:0000313" key="13">
    <source>
        <dbReference type="EMBL" id="MFD1184857.1"/>
    </source>
</evidence>
<keyword evidence="3" id="KW-0285">Flavoprotein</keyword>
<dbReference type="InterPro" id="IPR004017">
    <property type="entry name" value="Cys_rich_dom"/>
</dbReference>
<dbReference type="Gene3D" id="1.10.45.10">
    <property type="entry name" value="Vanillyl-alcohol Oxidase, Chain A, domain 4"/>
    <property type="match status" value="1"/>
</dbReference>
<evidence type="ECO:0000256" key="2">
    <source>
        <dbReference type="ARBA" id="ARBA00008000"/>
    </source>
</evidence>
<evidence type="ECO:0000256" key="4">
    <source>
        <dbReference type="ARBA" id="ARBA00022723"/>
    </source>
</evidence>
<dbReference type="SUPFAM" id="SSF55103">
    <property type="entry name" value="FAD-linked oxidases, C-terminal domain"/>
    <property type="match status" value="1"/>
</dbReference>
<dbReference type="InterPro" id="IPR009051">
    <property type="entry name" value="Helical_ferredxn"/>
</dbReference>
<dbReference type="RefSeq" id="WP_377522342.1">
    <property type="nucleotide sequence ID" value="NZ_JBHTLD010000006.1"/>
</dbReference>